<comment type="subcellular location">
    <subcellularLocation>
        <location evidence="1">Membrane</location>
    </subcellularLocation>
</comment>
<name>A0A4P9ZGG0_9ASCO</name>
<dbReference type="GO" id="GO:0034066">
    <property type="term" value="C:Ric1-Rgp1 guanyl-nucleotide exchange factor complex"/>
    <property type="evidence" value="ECO:0007669"/>
    <property type="project" value="InterPro"/>
</dbReference>
<dbReference type="PANTHER" id="PTHR22746">
    <property type="entry name" value="RAB6A-GEF COMPLEX PARTNER PROTEIN 1"/>
    <property type="match status" value="1"/>
</dbReference>
<dbReference type="GO" id="GO:0005829">
    <property type="term" value="C:cytosol"/>
    <property type="evidence" value="ECO:0007669"/>
    <property type="project" value="TreeGrafter"/>
</dbReference>
<dbReference type="GO" id="GO:0000139">
    <property type="term" value="C:Golgi membrane"/>
    <property type="evidence" value="ECO:0007669"/>
    <property type="project" value="TreeGrafter"/>
</dbReference>
<keyword evidence="5" id="KW-1185">Reference proteome</keyword>
<dbReference type="OrthoDB" id="67540at2759"/>
<dbReference type="Pfam" id="PF07064">
    <property type="entry name" value="RIC1"/>
    <property type="match status" value="1"/>
</dbReference>
<protein>
    <recommendedName>
        <fullName evidence="3">RIC1 C-terminal alpha solenoid region domain-containing protein</fullName>
    </recommendedName>
</protein>
<dbReference type="Proteomes" id="UP000268321">
    <property type="component" value="Unassembled WGS sequence"/>
</dbReference>
<feature type="domain" description="RIC1 C-terminal alpha solenoid region" evidence="3">
    <location>
        <begin position="858"/>
        <end position="1018"/>
    </location>
</feature>
<evidence type="ECO:0000259" key="3">
    <source>
        <dbReference type="Pfam" id="PF07064"/>
    </source>
</evidence>
<dbReference type="GO" id="GO:0042147">
    <property type="term" value="P:retrograde transport, endosome to Golgi"/>
    <property type="evidence" value="ECO:0007669"/>
    <property type="project" value="TreeGrafter"/>
</dbReference>
<evidence type="ECO:0000256" key="2">
    <source>
        <dbReference type="ARBA" id="ARBA00023136"/>
    </source>
</evidence>
<dbReference type="AlphaFoldDB" id="A0A4P9ZGG0"/>
<evidence type="ECO:0000313" key="4">
    <source>
        <dbReference type="EMBL" id="RKP32176.1"/>
    </source>
</evidence>
<proteinExistence type="predicted"/>
<keyword evidence="2" id="KW-0472">Membrane</keyword>
<evidence type="ECO:0000256" key="1">
    <source>
        <dbReference type="ARBA" id="ARBA00004370"/>
    </source>
</evidence>
<accession>A0A4P9ZGG0</accession>
<organism evidence="4 5">
    <name type="scientific">Metschnikowia bicuspidata</name>
    <dbReference type="NCBI Taxonomy" id="27322"/>
    <lineage>
        <taxon>Eukaryota</taxon>
        <taxon>Fungi</taxon>
        <taxon>Dikarya</taxon>
        <taxon>Ascomycota</taxon>
        <taxon>Saccharomycotina</taxon>
        <taxon>Pichiomycetes</taxon>
        <taxon>Metschnikowiaceae</taxon>
        <taxon>Metschnikowia</taxon>
    </lineage>
</organism>
<reference evidence="5" key="1">
    <citation type="journal article" date="2018" name="Nat. Microbiol.">
        <title>Leveraging single-cell genomics to expand the fungal tree of life.</title>
        <authorList>
            <person name="Ahrendt S.R."/>
            <person name="Quandt C.A."/>
            <person name="Ciobanu D."/>
            <person name="Clum A."/>
            <person name="Salamov A."/>
            <person name="Andreopoulos B."/>
            <person name="Cheng J.F."/>
            <person name="Woyke T."/>
            <person name="Pelin A."/>
            <person name="Henrissat B."/>
            <person name="Reynolds N.K."/>
            <person name="Benny G.L."/>
            <person name="Smith M.E."/>
            <person name="James T.Y."/>
            <person name="Grigoriev I.V."/>
        </authorList>
    </citation>
    <scope>NUCLEOTIDE SEQUENCE [LARGE SCALE GENOMIC DNA]</scope>
    <source>
        <strain evidence="5">Baker2002</strain>
    </source>
</reference>
<dbReference type="PANTHER" id="PTHR22746:SF10">
    <property type="entry name" value="GUANINE NUCLEOTIDE EXCHANGE FACTOR SUBUNIT RIC1"/>
    <property type="match status" value="1"/>
</dbReference>
<dbReference type="InterPro" id="IPR040096">
    <property type="entry name" value="Ric1"/>
</dbReference>
<gene>
    <name evidence="4" type="ORF">METBISCDRAFT_12560</name>
</gene>
<dbReference type="GO" id="GO:0006886">
    <property type="term" value="P:intracellular protein transport"/>
    <property type="evidence" value="ECO:0007669"/>
    <property type="project" value="InterPro"/>
</dbReference>
<dbReference type="EMBL" id="ML004433">
    <property type="protein sequence ID" value="RKP32176.1"/>
    <property type="molecule type" value="Genomic_DNA"/>
</dbReference>
<dbReference type="InterPro" id="IPR009771">
    <property type="entry name" value="RIC1_C"/>
</dbReference>
<evidence type="ECO:0000313" key="5">
    <source>
        <dbReference type="Proteomes" id="UP000268321"/>
    </source>
</evidence>
<sequence>MVWVNNAPTLVAPMPLKSPVIDLVPLPHTPLLILVSTTAIVALHASSFLPLAYHNRTAECLSLRGNLKHVSVFSVSANTAENEQVKSASFCVATDSNFVLVYQVLINHSNSRYEITDAANPDHVLQKSLPMLHENAKHSLTSMFKSATKSLGLDADWTMINIEHFENGSYDDETRNENIPLVRMSLARVLKLSSALLRYWTLPNSQNLLFYNAAHQIQIHVKDLAGRSVDLKKLDWFGGTVALEYNSTHDYFLHVNLDIGVSVLRLTADDPVLLERTVIAQLDTEPRKISFNPHYDLALIQLSNAVSIYLLRMDSSKPISMQRVTRNIAGTSNASACAWSPCGEFFTVIDRTTHTFKMISKFGFVLFDSDAVRTEISNSSLEAPARSRITDFCRVSVCTVASNCLVLYLINEQKTKLYSLGLVRQPTSDLINLALNDLTYISFPLQKRASHFHRVPLLPVFQKKLSKMELINGTRSEGQYKHPTGKFTVSRNAYNQVSLAYGSEIAISTPVSLGTEARHALWFLFQNHFAGRLNVVNHFWIKDLLVLINRFEKDDTKRSGASPDHMVDELMILSTVSSKYGAGGLEFKFDSDLIAWRHTFNNRIISFELTDTSEDSSLLNLLTSDLKIVIMEIRIIHNESPDKPTEIRLGTSRISINVCRTVHLSSIRHKLSLFDVQKLISVDKRHFVFLLSTGDVFLLQNQTTNESSSANNMYELKHIGSGIEKMQVFGIDLNDGPRLFVSFFVGNALMIYDLIQLVNEEAPNRTEMKHHGEVDFASATKEPDAAASMNALLRPIIIPTLLYLPLKIASSSTSIEVLNLEYQFVAENKHLVTKHRINRQLILNRFISHDLFVVGLEVSTIAEKYKNFANYNYCLELLLYENLNDIGIDEHLARVCDLVSRSKSAHAIYVNFLRKIEIHYWSRFFGLLKQTPVGLMDHLISLKDVELSYNYLIVYLNYKRESVSADGDAEPVTVLNEKERDVITQIIRMLLDLEMWAESYELCRFIKLLEPLNELLNRIQELLPKG</sequence>